<evidence type="ECO:0000313" key="2">
    <source>
        <dbReference type="Proteomes" id="UP001302367"/>
    </source>
</evidence>
<evidence type="ECO:0008006" key="3">
    <source>
        <dbReference type="Google" id="ProtNLM"/>
    </source>
</evidence>
<dbReference type="EMBL" id="CP134189">
    <property type="protein sequence ID" value="WPB04785.1"/>
    <property type="molecule type" value="Genomic_DNA"/>
</dbReference>
<keyword evidence="2" id="KW-1185">Reference proteome</keyword>
<accession>A0ABZ0NZF8</accession>
<name>A0ABZ0NZF8_CERBT</name>
<reference evidence="1 2" key="1">
    <citation type="submission" date="2023-09" db="EMBL/GenBank/DDBJ databases">
        <title>Complete-Gapless Cercospora beticola genome.</title>
        <authorList>
            <person name="Wyatt N.A."/>
            <person name="Spanner R.E."/>
            <person name="Bolton M.D."/>
        </authorList>
    </citation>
    <scope>NUCLEOTIDE SEQUENCE [LARGE SCALE GENOMIC DNA]</scope>
    <source>
        <strain evidence="1">Cb09-40</strain>
    </source>
</reference>
<dbReference type="RefSeq" id="XP_023453287.2">
    <property type="nucleotide sequence ID" value="XM_023600967.2"/>
</dbReference>
<sequence length="281" mass="32175">MASSKRAPHVGFFTLPRELRDKIYAETLPPYHELNLTDSSPSPSPSPSFVNLAASHPIIATELAEQEIRSYEVLRFEISSLPWSPPAEIYRGARYIYISFEHHHMSDREAGFQIMIANITKVVQYLRQYTKIEALWVGVAEDCLVDPYWSEYAGLSPFGIPAGHYLARMGSESSNPHNDAEDDSSLTVFEALLRPLVNLPRVKSVEILGPDEIESREELEEWYPMGVEVCGEFMVAFCEGLGSWIEGRREEGDLGEMVKREFEERFPDQRWDLREGWWEGL</sequence>
<organism evidence="1 2">
    <name type="scientific">Cercospora beticola</name>
    <name type="common">Sugarbeet leaf spot fungus</name>
    <dbReference type="NCBI Taxonomy" id="122368"/>
    <lineage>
        <taxon>Eukaryota</taxon>
        <taxon>Fungi</taxon>
        <taxon>Dikarya</taxon>
        <taxon>Ascomycota</taxon>
        <taxon>Pezizomycotina</taxon>
        <taxon>Dothideomycetes</taxon>
        <taxon>Dothideomycetidae</taxon>
        <taxon>Mycosphaerellales</taxon>
        <taxon>Mycosphaerellaceae</taxon>
        <taxon>Cercospora</taxon>
    </lineage>
</organism>
<evidence type="ECO:0000313" key="1">
    <source>
        <dbReference type="EMBL" id="WPB04785.1"/>
    </source>
</evidence>
<gene>
    <name evidence="1" type="ORF">RHO25_009432</name>
</gene>
<proteinExistence type="predicted"/>
<dbReference type="Proteomes" id="UP001302367">
    <property type="component" value="Chromosome 6"/>
</dbReference>
<protein>
    <recommendedName>
        <fullName evidence="3">Tautomerase cis-CaaD-like domain-containing protein</fullName>
    </recommendedName>
</protein>
<dbReference type="GeneID" id="35432022"/>